<evidence type="ECO:0000259" key="1">
    <source>
        <dbReference type="PROSITE" id="PS51186"/>
    </source>
</evidence>
<dbReference type="Gene3D" id="3.40.630.30">
    <property type="match status" value="1"/>
</dbReference>
<feature type="domain" description="N-acetyltransferase" evidence="1">
    <location>
        <begin position="1"/>
        <end position="168"/>
    </location>
</feature>
<dbReference type="Pfam" id="PF00583">
    <property type="entry name" value="Acetyltransf_1"/>
    <property type="match status" value="1"/>
</dbReference>
<dbReference type="RefSeq" id="WP_095117008.1">
    <property type="nucleotide sequence ID" value="NZ_BMCB01000011.1"/>
</dbReference>
<dbReference type="PROSITE" id="PS51186">
    <property type="entry name" value="GNAT"/>
    <property type="match status" value="1"/>
</dbReference>
<evidence type="ECO:0000313" key="3">
    <source>
        <dbReference type="EMBL" id="SNW02721.1"/>
    </source>
</evidence>
<dbReference type="InterPro" id="IPR016181">
    <property type="entry name" value="Acyl_CoA_acyltransferase"/>
</dbReference>
<reference evidence="3 4" key="2">
    <citation type="submission" date="2017-06" db="EMBL/GenBank/DDBJ databases">
        <authorList>
            <consortium name="Pathogen Informatics"/>
        </authorList>
    </citation>
    <scope>NUCLEOTIDE SEQUENCE [LARGE SCALE GENOMIC DNA]</scope>
    <source>
        <strain evidence="3 4">NCTC13833</strain>
    </source>
</reference>
<dbReference type="SUPFAM" id="SSF55729">
    <property type="entry name" value="Acyl-CoA N-acyltransferases (Nat)"/>
    <property type="match status" value="1"/>
</dbReference>
<reference evidence="2" key="1">
    <citation type="journal article" date="2014" name="Int. J. Syst. Evol. Microbiol.">
        <title>Complete genome of a new Firmicutes species belonging to the dominant human colonic microbiota ('Ruminococcus bicirculans') reveals two chromosomes and a selective capacity to utilize plant glucans.</title>
        <authorList>
            <consortium name="NISC Comparative Sequencing Program"/>
            <person name="Wegmann U."/>
            <person name="Louis P."/>
            <person name="Goesmann A."/>
            <person name="Henrissat B."/>
            <person name="Duncan S.H."/>
            <person name="Flint H.J."/>
        </authorList>
    </citation>
    <scope>NUCLEOTIDE SEQUENCE</scope>
    <source>
        <strain evidence="2">CCM 4175</strain>
    </source>
</reference>
<dbReference type="OrthoDB" id="9796381at2"/>
<dbReference type="EMBL" id="BMCB01000011">
    <property type="protein sequence ID" value="GGA93766.1"/>
    <property type="molecule type" value="Genomic_DNA"/>
</dbReference>
<dbReference type="KEGG" id="smus:C7J88_02825"/>
<evidence type="ECO:0000313" key="2">
    <source>
        <dbReference type="EMBL" id="GGA93766.1"/>
    </source>
</evidence>
<name>A0A240C3M7_9STAP</name>
<evidence type="ECO:0000313" key="5">
    <source>
        <dbReference type="Proteomes" id="UP000652995"/>
    </source>
</evidence>
<reference evidence="5" key="3">
    <citation type="journal article" date="2019" name="Int. J. Syst. Evol. Microbiol.">
        <title>The Global Catalogue of Microorganisms (GCM) 10K type strain sequencing project: providing services to taxonomists for standard genome sequencing and annotation.</title>
        <authorList>
            <consortium name="The Broad Institute Genomics Platform"/>
            <consortium name="The Broad Institute Genome Sequencing Center for Infectious Disease"/>
            <person name="Wu L."/>
            <person name="Ma J."/>
        </authorList>
    </citation>
    <scope>NUCLEOTIDE SEQUENCE [LARGE SCALE GENOMIC DNA]</scope>
    <source>
        <strain evidence="5">CCM 4175</strain>
    </source>
</reference>
<organism evidence="3 4">
    <name type="scientific">Staphylococcus muscae</name>
    <dbReference type="NCBI Taxonomy" id="1294"/>
    <lineage>
        <taxon>Bacteria</taxon>
        <taxon>Bacillati</taxon>
        <taxon>Bacillota</taxon>
        <taxon>Bacilli</taxon>
        <taxon>Bacillales</taxon>
        <taxon>Staphylococcaceae</taxon>
        <taxon>Staphylococcus</taxon>
    </lineage>
</organism>
<keyword evidence="5" id="KW-1185">Reference proteome</keyword>
<dbReference type="AlphaFoldDB" id="A0A240C3M7"/>
<dbReference type="InterPro" id="IPR000182">
    <property type="entry name" value="GNAT_dom"/>
</dbReference>
<dbReference type="Proteomes" id="UP000652995">
    <property type="component" value="Unassembled WGS sequence"/>
</dbReference>
<evidence type="ECO:0000313" key="4">
    <source>
        <dbReference type="Proteomes" id="UP000243706"/>
    </source>
</evidence>
<dbReference type="Proteomes" id="UP000243706">
    <property type="component" value="Chromosome 1"/>
</dbReference>
<accession>A0A240C3M7</accession>
<proteinExistence type="predicted"/>
<reference evidence="2" key="4">
    <citation type="submission" date="2024-05" db="EMBL/GenBank/DDBJ databases">
        <authorList>
            <person name="Sun Q."/>
            <person name="Sedlacek I."/>
        </authorList>
    </citation>
    <scope>NUCLEOTIDE SEQUENCE</scope>
    <source>
        <strain evidence="2">CCM 4175</strain>
    </source>
</reference>
<keyword evidence="3" id="KW-0808">Transferase</keyword>
<dbReference type="GO" id="GO:0016747">
    <property type="term" value="F:acyltransferase activity, transferring groups other than amino-acyl groups"/>
    <property type="evidence" value="ECO:0007669"/>
    <property type="project" value="InterPro"/>
</dbReference>
<gene>
    <name evidence="2" type="ORF">GCM10007183_17490</name>
    <name evidence="3" type="ORF">SAMEA4412661_01222</name>
</gene>
<protein>
    <submittedName>
        <fullName evidence="3">GNAT family acetyltransferase</fullName>
    </submittedName>
    <submittedName>
        <fullName evidence="2">N-acetyltransferase</fullName>
    </submittedName>
</protein>
<dbReference type="EMBL" id="LT906464">
    <property type="protein sequence ID" value="SNW02721.1"/>
    <property type="molecule type" value="Genomic_DNA"/>
</dbReference>
<sequence length="168" mass="19771">MRLATMSDLQAIDTLVEEAKMLMQQDNNPQWDARYPVLQDFEKDIQERTLFVLDEQQIIKGFIVINDEAPDWYDQLEWPIDRGNAFVIHRLVASSQYPGTAKQLMHFATSYAEQHQKTVLLTDTFSENQRAQSLFKKHHFIKSGEMTSNLFPFDKGKPFYAYYKKLTR</sequence>